<dbReference type="AlphaFoldDB" id="A0A8W8NXS6"/>
<name>A0A8W8NXS6_MAGGI</name>
<protein>
    <submittedName>
        <fullName evidence="1">Uncharacterized protein</fullName>
    </submittedName>
</protein>
<evidence type="ECO:0000313" key="2">
    <source>
        <dbReference type="Proteomes" id="UP000005408"/>
    </source>
</evidence>
<organism evidence="1 2">
    <name type="scientific">Magallana gigas</name>
    <name type="common">Pacific oyster</name>
    <name type="synonym">Crassostrea gigas</name>
    <dbReference type="NCBI Taxonomy" id="29159"/>
    <lineage>
        <taxon>Eukaryota</taxon>
        <taxon>Metazoa</taxon>
        <taxon>Spiralia</taxon>
        <taxon>Lophotrochozoa</taxon>
        <taxon>Mollusca</taxon>
        <taxon>Bivalvia</taxon>
        <taxon>Autobranchia</taxon>
        <taxon>Pteriomorphia</taxon>
        <taxon>Ostreida</taxon>
        <taxon>Ostreoidea</taxon>
        <taxon>Ostreidae</taxon>
        <taxon>Magallana</taxon>
    </lineage>
</organism>
<accession>A0A8W8NXS6</accession>
<dbReference type="OrthoDB" id="6045569at2759"/>
<dbReference type="Proteomes" id="UP000005408">
    <property type="component" value="Unassembled WGS sequence"/>
</dbReference>
<dbReference type="EnsemblMetazoa" id="G8391.1">
    <property type="protein sequence ID" value="G8391.1:cds"/>
    <property type="gene ID" value="G8391"/>
</dbReference>
<keyword evidence="2" id="KW-1185">Reference proteome</keyword>
<evidence type="ECO:0000313" key="1">
    <source>
        <dbReference type="EnsemblMetazoa" id="G8391.1:cds"/>
    </source>
</evidence>
<sequence>MFSVRRLLRSAQCLQTSHPSFRHVHVDLKKTLQSSLENYTDLKLFPQRISNCGFGRSFTNTFVDYEDYVGPNENALFHVQFSSVFKRGFDCLKQYLKNDVGLFDNFHLDGVSNDDRDHFLALTALRIFLEKLAFHESSLKSSQRNVFDGKKDGEIAALLSNHLLSCLVYGNKYLVSNTYQKQPSQCPCLNPIQCMEHIPYGETALGHEELWYGHPSIVLIPEDPPDYIPITVYEDFPNDDDDGVGQERNVKQNNEHSTEKCDFESEDMHFDKCAEQIFSQAITFAFHRGNAMNDSCVQPVSTLIPSLVLTSSKYYMVMYDYKNDILLSSSHQCCSWWDDSDMKFNMSAVLQMWMVLNYVDFVPGFSQKAEHVLAGSGNFHNILKNKHLFQKTKHISRKSIFNSPQKCRKLINKGVSVDLDEEVQCIKFPSITT</sequence>
<reference evidence="1" key="1">
    <citation type="submission" date="2022-08" db="UniProtKB">
        <authorList>
            <consortium name="EnsemblMetazoa"/>
        </authorList>
    </citation>
    <scope>IDENTIFICATION</scope>
    <source>
        <strain evidence="1">05x7-T-G4-1.051#20</strain>
    </source>
</reference>
<proteinExistence type="predicted"/>